<dbReference type="SUPFAM" id="SSF103473">
    <property type="entry name" value="MFS general substrate transporter"/>
    <property type="match status" value="1"/>
</dbReference>
<dbReference type="Proteomes" id="UP000563898">
    <property type="component" value="Unassembled WGS sequence"/>
</dbReference>
<accession>A0A846WS19</accession>
<reference evidence="7 8" key="1">
    <citation type="submission" date="2020-04" db="EMBL/GenBank/DDBJ databases">
        <title>MicrobeNet Type strains.</title>
        <authorList>
            <person name="Nicholson A.C."/>
        </authorList>
    </citation>
    <scope>NUCLEOTIDE SEQUENCE [LARGE SCALE GENOMIC DNA]</scope>
    <source>
        <strain evidence="7 8">ATCC BAA-14</strain>
    </source>
</reference>
<dbReference type="GO" id="GO:0005886">
    <property type="term" value="C:plasma membrane"/>
    <property type="evidence" value="ECO:0007669"/>
    <property type="project" value="UniProtKB-SubCell"/>
</dbReference>
<feature type="transmembrane region" description="Helical" evidence="5">
    <location>
        <begin position="291"/>
        <end position="309"/>
    </location>
</feature>
<dbReference type="Gene3D" id="1.20.1250.20">
    <property type="entry name" value="MFS general substrate transporter like domains"/>
    <property type="match status" value="1"/>
</dbReference>
<comment type="caution">
    <text evidence="7">The sequence shown here is derived from an EMBL/GenBank/DDBJ whole genome shotgun (WGS) entry which is preliminary data.</text>
</comment>
<organism evidence="7 8">
    <name type="scientific">Gordonia polyisoprenivorans</name>
    <dbReference type="NCBI Taxonomy" id="84595"/>
    <lineage>
        <taxon>Bacteria</taxon>
        <taxon>Bacillati</taxon>
        <taxon>Actinomycetota</taxon>
        <taxon>Actinomycetes</taxon>
        <taxon>Mycobacteriales</taxon>
        <taxon>Gordoniaceae</taxon>
        <taxon>Gordonia</taxon>
    </lineage>
</organism>
<dbReference type="Pfam" id="PF07690">
    <property type="entry name" value="MFS_1"/>
    <property type="match status" value="1"/>
</dbReference>
<evidence type="ECO:0000313" key="8">
    <source>
        <dbReference type="Proteomes" id="UP000563898"/>
    </source>
</evidence>
<dbReference type="AlphaFoldDB" id="A0A846WS19"/>
<dbReference type="PANTHER" id="PTHR23514:SF13">
    <property type="entry name" value="INNER MEMBRANE PROTEIN YBJJ"/>
    <property type="match status" value="1"/>
</dbReference>
<feature type="transmembrane region" description="Helical" evidence="5">
    <location>
        <begin position="224"/>
        <end position="245"/>
    </location>
</feature>
<evidence type="ECO:0000256" key="3">
    <source>
        <dbReference type="ARBA" id="ARBA00022989"/>
    </source>
</evidence>
<evidence type="ECO:0000256" key="1">
    <source>
        <dbReference type="ARBA" id="ARBA00004651"/>
    </source>
</evidence>
<dbReference type="InterPro" id="IPR036259">
    <property type="entry name" value="MFS_trans_sf"/>
</dbReference>
<feature type="transmembrane region" description="Helical" evidence="5">
    <location>
        <begin position="348"/>
        <end position="370"/>
    </location>
</feature>
<gene>
    <name evidence="7" type="ORF">HGA05_22465</name>
</gene>
<dbReference type="PROSITE" id="PS50850">
    <property type="entry name" value="MFS"/>
    <property type="match status" value="1"/>
</dbReference>
<dbReference type="InterPro" id="IPR051788">
    <property type="entry name" value="MFS_Transporter"/>
</dbReference>
<evidence type="ECO:0000256" key="2">
    <source>
        <dbReference type="ARBA" id="ARBA00022692"/>
    </source>
</evidence>
<keyword evidence="4 5" id="KW-0472">Membrane</keyword>
<feature type="domain" description="Major facilitator superfamily (MFS) profile" evidence="6">
    <location>
        <begin position="20"/>
        <end position="401"/>
    </location>
</feature>
<dbReference type="EMBL" id="JAAXPC010000017">
    <property type="protein sequence ID" value="NKY04335.1"/>
    <property type="molecule type" value="Genomic_DNA"/>
</dbReference>
<evidence type="ECO:0000259" key="6">
    <source>
        <dbReference type="PROSITE" id="PS50850"/>
    </source>
</evidence>
<keyword evidence="2 5" id="KW-0812">Transmembrane</keyword>
<feature type="transmembrane region" description="Helical" evidence="5">
    <location>
        <begin position="172"/>
        <end position="194"/>
    </location>
</feature>
<evidence type="ECO:0000256" key="4">
    <source>
        <dbReference type="ARBA" id="ARBA00023136"/>
    </source>
</evidence>
<name>A0A846WS19_9ACTN</name>
<sequence length="409" mass="41460">MQITPTGPGTVEGLPSLRVRKTAVACGYAAQGLGYAAVMTALPTFQDTWGIDDQGVAVILLGTCVMAGIGSVAADLISVRRGSRVAVCTALTVQVAAIATMAFAPVFAAFIAAVVVYGIGLGTMDAAANMQGTMLEARTATPHLGRFYAAYTAAAALGALAMSAFLSTAAGAIGALLTAGAIQLAVAVFGVVGLDPSREAVHAQRDTEQSPAPDAERIALPRRAIWLVGATLMAIYMLDSAVSTWSTVYLTNAFDNLAHLAPLGYALYQVTTLLSRLVTDRLEIRVGITRLALAAIGIGVAGCVVIAAVPAFAGAIVGLAIAGIGGGILIPVTFAAAGRILPARRDEVIARVNLFNYAGVILGAVIIGAIASGSGIGLGFLIPAAGLVAVIPLARRIDSTRWRPAPSAV</sequence>
<feature type="transmembrane region" description="Helical" evidence="5">
    <location>
        <begin position="148"/>
        <end position="166"/>
    </location>
</feature>
<feature type="transmembrane region" description="Helical" evidence="5">
    <location>
        <begin position="315"/>
        <end position="336"/>
    </location>
</feature>
<dbReference type="PANTHER" id="PTHR23514">
    <property type="entry name" value="BYPASS OF STOP CODON PROTEIN 6"/>
    <property type="match status" value="1"/>
</dbReference>
<feature type="transmembrane region" description="Helical" evidence="5">
    <location>
        <begin position="376"/>
        <end position="394"/>
    </location>
</feature>
<dbReference type="RefSeq" id="WP_006369974.1">
    <property type="nucleotide sequence ID" value="NZ_CP073075.1"/>
</dbReference>
<dbReference type="InterPro" id="IPR020846">
    <property type="entry name" value="MFS_dom"/>
</dbReference>
<evidence type="ECO:0000256" key="5">
    <source>
        <dbReference type="SAM" id="Phobius"/>
    </source>
</evidence>
<dbReference type="InterPro" id="IPR011701">
    <property type="entry name" value="MFS"/>
</dbReference>
<protein>
    <submittedName>
        <fullName evidence="7">MFS transporter</fullName>
    </submittedName>
</protein>
<feature type="transmembrane region" description="Helical" evidence="5">
    <location>
        <begin position="85"/>
        <end position="104"/>
    </location>
</feature>
<comment type="subcellular location">
    <subcellularLocation>
        <location evidence="1">Cell membrane</location>
        <topology evidence="1">Multi-pass membrane protein</topology>
    </subcellularLocation>
</comment>
<proteinExistence type="predicted"/>
<feature type="transmembrane region" description="Helical" evidence="5">
    <location>
        <begin position="257"/>
        <end position="279"/>
    </location>
</feature>
<evidence type="ECO:0000313" key="7">
    <source>
        <dbReference type="EMBL" id="NKY04335.1"/>
    </source>
</evidence>
<dbReference type="GO" id="GO:0022857">
    <property type="term" value="F:transmembrane transporter activity"/>
    <property type="evidence" value="ECO:0007669"/>
    <property type="project" value="InterPro"/>
</dbReference>
<keyword evidence="3 5" id="KW-1133">Transmembrane helix</keyword>
<feature type="transmembrane region" description="Helical" evidence="5">
    <location>
        <begin position="56"/>
        <end position="78"/>
    </location>
</feature>
<feature type="transmembrane region" description="Helical" evidence="5">
    <location>
        <begin position="110"/>
        <end position="128"/>
    </location>
</feature>